<dbReference type="Gene3D" id="1.10.287.110">
    <property type="entry name" value="DnaJ domain"/>
    <property type="match status" value="1"/>
</dbReference>
<proteinExistence type="predicted"/>
<dbReference type="SUPFAM" id="SSF48371">
    <property type="entry name" value="ARM repeat"/>
    <property type="match status" value="1"/>
</dbReference>
<sequence length="303" mass="34233">MKSIEASYRLLDLPPGVDFSEVKKAFRKKALLCHPDLAGEEHAFHFQQINEAYTVLKNALTNRQSAKVHFSEDIAAKERAREFLIKKEIEDILDEALLDMSKLIRTVGGDENLGLSALLFRMQSKHPEVRFIAAGHLRKLQWEEGYAAELAGAVSAIPFDDCFVDLFLEFFRKAPLCVQKSLLPELAKNASADEERACIKILNWGKKVGWNDGALVSFLIHPSPRVLSIVLSMLSSLEELPLKTMLYLIKRNEEEVLIPILKKLRGSKHFPYMRSAVADLATNHPSLSVRAWANWVVDKGNVR</sequence>
<dbReference type="RefSeq" id="WP_009201607.1">
    <property type="nucleotide sequence ID" value="NZ_ACJX03000001.1"/>
</dbReference>
<dbReference type="PANTHER" id="PTHR24074">
    <property type="entry name" value="CO-CHAPERONE PROTEIN DJLA"/>
    <property type="match status" value="1"/>
</dbReference>
<dbReference type="InterPro" id="IPR016024">
    <property type="entry name" value="ARM-type_fold"/>
</dbReference>
<accession>A0A0T5XBE5</accession>
<dbReference type="STRING" id="592015.HMPREF1705_02932"/>
<dbReference type="CDD" id="cd06257">
    <property type="entry name" value="DnaJ"/>
    <property type="match status" value="1"/>
</dbReference>
<dbReference type="PROSITE" id="PS50076">
    <property type="entry name" value="DNAJ_2"/>
    <property type="match status" value="1"/>
</dbReference>
<comment type="caution">
    <text evidence="2">The sequence shown here is derived from an EMBL/GenBank/DDBJ whole genome shotgun (WGS) entry which is preliminary data.</text>
</comment>
<dbReference type="InterPro" id="IPR036869">
    <property type="entry name" value="J_dom_sf"/>
</dbReference>
<organism evidence="2 3">
    <name type="scientific">Acetomicrobium hydrogeniformans ATCC BAA-1850</name>
    <dbReference type="NCBI Taxonomy" id="592015"/>
    <lineage>
        <taxon>Bacteria</taxon>
        <taxon>Thermotogati</taxon>
        <taxon>Synergistota</taxon>
        <taxon>Synergistia</taxon>
        <taxon>Synergistales</taxon>
        <taxon>Acetomicrobiaceae</taxon>
        <taxon>Acetomicrobium</taxon>
    </lineage>
</organism>
<reference evidence="3" key="1">
    <citation type="submission" date="2012-09" db="EMBL/GenBank/DDBJ databases">
        <authorList>
            <person name="Weinstock G."/>
            <person name="Sodergren E."/>
            <person name="Clifton S."/>
            <person name="Fulton L."/>
            <person name="Fulton B."/>
            <person name="Courtney L."/>
            <person name="Fronick C."/>
            <person name="Harrison M."/>
            <person name="Strong C."/>
            <person name="Farmer C."/>
            <person name="Delehaunty K."/>
            <person name="Markovic C."/>
            <person name="Hall O."/>
            <person name="Minx P."/>
            <person name="Tomlinson C."/>
            <person name="Mitreva M."/>
            <person name="Nelson J."/>
            <person name="Hou S."/>
            <person name="Wollam A."/>
            <person name="Pepin K.H."/>
            <person name="Johnson M."/>
            <person name="Bhonagiri V."/>
            <person name="Nash W.E."/>
            <person name="Suruliraj S."/>
            <person name="Warren W."/>
            <person name="Chinwalla A."/>
            <person name="Mardis E.R."/>
            <person name="Wilson R.K."/>
        </authorList>
    </citation>
    <scope>NUCLEOTIDE SEQUENCE [LARGE SCALE GENOMIC DNA]</scope>
    <source>
        <strain evidence="3">OS1</strain>
    </source>
</reference>
<evidence type="ECO:0000313" key="2">
    <source>
        <dbReference type="EMBL" id="KRT35689.1"/>
    </source>
</evidence>
<evidence type="ECO:0000313" key="3">
    <source>
        <dbReference type="Proteomes" id="UP000005273"/>
    </source>
</evidence>
<dbReference type="InterPro" id="IPR001623">
    <property type="entry name" value="DnaJ_domain"/>
</dbReference>
<dbReference type="AlphaFoldDB" id="A0A0T5XBE5"/>
<dbReference type="Pfam" id="PF00226">
    <property type="entry name" value="DnaJ"/>
    <property type="match status" value="1"/>
</dbReference>
<dbReference type="Proteomes" id="UP000005273">
    <property type="component" value="Unassembled WGS sequence"/>
</dbReference>
<name>A0A0T5XBE5_9BACT</name>
<dbReference type="InterPro" id="IPR050817">
    <property type="entry name" value="DjlA_DnaK_co-chaperone"/>
</dbReference>
<evidence type="ECO:0000259" key="1">
    <source>
        <dbReference type="PROSITE" id="PS50076"/>
    </source>
</evidence>
<dbReference type="SMART" id="SM00271">
    <property type="entry name" value="DnaJ"/>
    <property type="match status" value="1"/>
</dbReference>
<gene>
    <name evidence="2" type="ORF">HMPREF1705_02932</name>
</gene>
<keyword evidence="3" id="KW-1185">Reference proteome</keyword>
<dbReference type="SUPFAM" id="SSF46565">
    <property type="entry name" value="Chaperone J-domain"/>
    <property type="match status" value="1"/>
</dbReference>
<dbReference type="eggNOG" id="COG0484">
    <property type="taxonomic scope" value="Bacteria"/>
</dbReference>
<dbReference type="OrthoDB" id="9779889at2"/>
<protein>
    <submittedName>
        <fullName evidence="2">DnaJ domain protein</fullName>
    </submittedName>
</protein>
<feature type="domain" description="J" evidence="1">
    <location>
        <begin position="6"/>
        <end position="61"/>
    </location>
</feature>
<dbReference type="EMBL" id="ACJX03000001">
    <property type="protein sequence ID" value="KRT35689.1"/>
    <property type="molecule type" value="Genomic_DNA"/>
</dbReference>